<organism evidence="11">
    <name type="scientific">Ixodes ricinus</name>
    <name type="common">Common tick</name>
    <name type="synonym">Acarus ricinus</name>
    <dbReference type="NCBI Taxonomy" id="34613"/>
    <lineage>
        <taxon>Eukaryota</taxon>
        <taxon>Metazoa</taxon>
        <taxon>Ecdysozoa</taxon>
        <taxon>Arthropoda</taxon>
        <taxon>Chelicerata</taxon>
        <taxon>Arachnida</taxon>
        <taxon>Acari</taxon>
        <taxon>Parasitiformes</taxon>
        <taxon>Ixodida</taxon>
        <taxon>Ixodoidea</taxon>
        <taxon>Ixodidae</taxon>
        <taxon>Ixodinae</taxon>
        <taxon>Ixodes</taxon>
    </lineage>
</organism>
<evidence type="ECO:0000256" key="4">
    <source>
        <dbReference type="ARBA" id="ARBA00023002"/>
    </source>
</evidence>
<dbReference type="AlphaFoldDB" id="A0A0K8RL77"/>
<dbReference type="InterPro" id="IPR040079">
    <property type="entry name" value="Glutathione_S-Trfase"/>
</dbReference>
<evidence type="ECO:0000256" key="7">
    <source>
        <dbReference type="ARBA" id="ARBA00048353"/>
    </source>
</evidence>
<dbReference type="EMBL" id="GADI01002170">
    <property type="protein sequence ID" value="JAA71638.1"/>
    <property type="molecule type" value="mRNA"/>
</dbReference>
<evidence type="ECO:0000256" key="6">
    <source>
        <dbReference type="ARBA" id="ARBA00032681"/>
    </source>
</evidence>
<dbReference type="InterPro" id="IPR036282">
    <property type="entry name" value="Glutathione-S-Trfase_C_sf"/>
</dbReference>
<reference evidence="11" key="1">
    <citation type="submission" date="2012-12" db="EMBL/GenBank/DDBJ databases">
        <title>Identification and characterization of a phenylalanine ammonia-lyase gene family in Isatis indigotica Fort.</title>
        <authorList>
            <person name="Liu Q."/>
            <person name="Chen J."/>
            <person name="Zhou X."/>
            <person name="Di P."/>
            <person name="Xiao Y."/>
            <person name="Xuan H."/>
            <person name="Zhang L."/>
            <person name="Chen W."/>
        </authorList>
    </citation>
    <scope>NUCLEOTIDE SEQUENCE</scope>
    <source>
        <tissue evidence="11">Salivary gland</tissue>
    </source>
</reference>
<dbReference type="SUPFAM" id="SSF47616">
    <property type="entry name" value="GST C-terminal domain-like"/>
    <property type="match status" value="1"/>
</dbReference>
<dbReference type="Pfam" id="PF00043">
    <property type="entry name" value="GST_C"/>
    <property type="match status" value="1"/>
</dbReference>
<dbReference type="EC" id="1.20.4.2" evidence="3"/>
<keyword evidence="11" id="KW-0808">Transferase</keyword>
<dbReference type="PANTHER" id="PTHR43968:SF6">
    <property type="entry name" value="GLUTATHIONE S-TRANSFERASE OMEGA"/>
    <property type="match status" value="1"/>
</dbReference>
<dbReference type="InterPro" id="IPR005442">
    <property type="entry name" value="GST_omega"/>
</dbReference>
<dbReference type="InterPro" id="IPR010987">
    <property type="entry name" value="Glutathione-S-Trfase_C-like"/>
</dbReference>
<dbReference type="InterPro" id="IPR050983">
    <property type="entry name" value="GST_Omega/HSP26"/>
</dbReference>
<evidence type="ECO:0000256" key="2">
    <source>
        <dbReference type="ARBA" id="ARBA00012436"/>
    </source>
</evidence>
<dbReference type="Gene3D" id="1.20.1050.10">
    <property type="match status" value="1"/>
</dbReference>
<dbReference type="GO" id="GO:0045174">
    <property type="term" value="F:glutathione dehydrogenase (ascorbate) activity"/>
    <property type="evidence" value="ECO:0007669"/>
    <property type="project" value="UniProtKB-EC"/>
</dbReference>
<evidence type="ECO:0000256" key="8">
    <source>
        <dbReference type="ARBA" id="ARBA00049544"/>
    </source>
</evidence>
<sequence>MSTVIYKTGMDCPPLKPGELRIYGTKTCPYVQRCLLLLHAKDISYEFISVDLEKKPEWLFKLNPAGKVPVLEQGSKVLYESMVLFEYLDETYGAEKLIPSDPYCKAKDKLFIDVVTNAFMPALKIMYRSGNRKDIWMEQTGNFRRSEAELKERKTNFFAGDVPGFADYMVWPFFCIAFCAPVIFKDLKAPSSEDFPRLVQWVEAMKKDKAVLETQLEKHIIDYWSRATNEMPGVVVR</sequence>
<dbReference type="GO" id="GO:0050610">
    <property type="term" value="F:methylarsonate reductase activity"/>
    <property type="evidence" value="ECO:0007669"/>
    <property type="project" value="UniProtKB-EC"/>
</dbReference>
<dbReference type="FunFam" id="1.20.1050.10:FF:000009">
    <property type="entry name" value="Glutathione S-transferase omega-1"/>
    <property type="match status" value="1"/>
</dbReference>
<evidence type="ECO:0000259" key="9">
    <source>
        <dbReference type="PROSITE" id="PS50404"/>
    </source>
</evidence>
<evidence type="ECO:0000313" key="11">
    <source>
        <dbReference type="EMBL" id="JAA71638.1"/>
    </source>
</evidence>
<dbReference type="SUPFAM" id="SSF52833">
    <property type="entry name" value="Thioredoxin-like"/>
    <property type="match status" value="1"/>
</dbReference>
<evidence type="ECO:0000256" key="5">
    <source>
        <dbReference type="ARBA" id="ARBA00032186"/>
    </source>
</evidence>
<comment type="similarity">
    <text evidence="1">Belongs to the GST superfamily. Omega family.</text>
</comment>
<dbReference type="GO" id="GO:0006749">
    <property type="term" value="P:glutathione metabolic process"/>
    <property type="evidence" value="ECO:0007669"/>
    <property type="project" value="TreeGrafter"/>
</dbReference>
<keyword evidence="4" id="KW-0560">Oxidoreductase</keyword>
<accession>A0A0K8RL77</accession>
<dbReference type="PRINTS" id="PR01625">
    <property type="entry name" value="GSTRNSFRASEO"/>
</dbReference>
<dbReference type="SFLD" id="SFLDS00019">
    <property type="entry name" value="Glutathione_Transferase_(cytos"/>
    <property type="match status" value="1"/>
</dbReference>
<dbReference type="InterPro" id="IPR004046">
    <property type="entry name" value="GST_C"/>
</dbReference>
<dbReference type="PANTHER" id="PTHR43968">
    <property type="match status" value="1"/>
</dbReference>
<dbReference type="SFLD" id="SFLDG00358">
    <property type="entry name" value="Main_(cytGST)"/>
    <property type="match status" value="1"/>
</dbReference>
<evidence type="ECO:0000256" key="1">
    <source>
        <dbReference type="ARBA" id="ARBA00011067"/>
    </source>
</evidence>
<dbReference type="InterPro" id="IPR036249">
    <property type="entry name" value="Thioredoxin-like_sf"/>
</dbReference>
<comment type="catalytic activity">
    <reaction evidence="7">
        <text>methylarsonate + 2 glutathione + H(+) = methylarsonous acid + glutathione disulfide + H2O</text>
        <dbReference type="Rhea" id="RHEA:15969"/>
        <dbReference type="ChEBI" id="CHEBI:15377"/>
        <dbReference type="ChEBI" id="CHEBI:15378"/>
        <dbReference type="ChEBI" id="CHEBI:17826"/>
        <dbReference type="ChEBI" id="CHEBI:33409"/>
        <dbReference type="ChEBI" id="CHEBI:57925"/>
        <dbReference type="ChEBI" id="CHEBI:58297"/>
        <dbReference type="EC" id="1.20.4.2"/>
    </reaction>
</comment>
<evidence type="ECO:0000259" key="10">
    <source>
        <dbReference type="PROSITE" id="PS50405"/>
    </source>
</evidence>
<dbReference type="FunFam" id="3.40.30.10:FF:000123">
    <property type="entry name" value="Glutathione transferase o1"/>
    <property type="match status" value="1"/>
</dbReference>
<feature type="domain" description="GST C-terminal" evidence="10">
    <location>
        <begin position="101"/>
        <end position="224"/>
    </location>
</feature>
<comment type="catalytic activity">
    <reaction evidence="8">
        <text>L-dehydroascorbate + 2 glutathione = glutathione disulfide + L-ascorbate</text>
        <dbReference type="Rhea" id="RHEA:24424"/>
        <dbReference type="ChEBI" id="CHEBI:38290"/>
        <dbReference type="ChEBI" id="CHEBI:57925"/>
        <dbReference type="ChEBI" id="CHEBI:58297"/>
        <dbReference type="ChEBI" id="CHEBI:58539"/>
        <dbReference type="EC" id="1.8.5.1"/>
    </reaction>
</comment>
<protein>
    <recommendedName>
        <fullName evidence="5">Glutathione-dependent dehydroascorbate reductase</fullName>
        <ecNumber evidence="3">1.20.4.2</ecNumber>
        <ecNumber evidence="2">1.8.5.1</ecNumber>
    </recommendedName>
    <alternativeName>
        <fullName evidence="6">Monomethylarsonic acid reductase</fullName>
    </alternativeName>
</protein>
<proteinExistence type="evidence at transcript level"/>
<dbReference type="Pfam" id="PF13417">
    <property type="entry name" value="GST_N_3"/>
    <property type="match status" value="1"/>
</dbReference>
<dbReference type="PROSITE" id="PS50405">
    <property type="entry name" value="GST_CTER"/>
    <property type="match status" value="1"/>
</dbReference>
<evidence type="ECO:0000256" key="3">
    <source>
        <dbReference type="ARBA" id="ARBA00013060"/>
    </source>
</evidence>
<dbReference type="PROSITE" id="PS50404">
    <property type="entry name" value="GST_NTER"/>
    <property type="match status" value="1"/>
</dbReference>
<dbReference type="GO" id="GO:0005737">
    <property type="term" value="C:cytoplasm"/>
    <property type="evidence" value="ECO:0007669"/>
    <property type="project" value="InterPro"/>
</dbReference>
<name>A0A0K8RL77_IXORI</name>
<dbReference type="EC" id="1.8.5.1" evidence="2"/>
<feature type="domain" description="GST N-terminal" evidence="9">
    <location>
        <begin position="18"/>
        <end position="96"/>
    </location>
</feature>
<dbReference type="GO" id="GO:0004364">
    <property type="term" value="F:glutathione transferase activity"/>
    <property type="evidence" value="ECO:0007669"/>
    <property type="project" value="InterPro"/>
</dbReference>
<dbReference type="Gene3D" id="3.40.30.10">
    <property type="entry name" value="Glutaredoxin"/>
    <property type="match status" value="1"/>
</dbReference>
<dbReference type="InterPro" id="IPR004045">
    <property type="entry name" value="Glutathione_S-Trfase_N"/>
</dbReference>